<organism evidence="2 3">
    <name type="scientific">Schistosoma rodhaini</name>
    <dbReference type="NCBI Taxonomy" id="6188"/>
    <lineage>
        <taxon>Eukaryota</taxon>
        <taxon>Metazoa</taxon>
        <taxon>Spiralia</taxon>
        <taxon>Lophotrochozoa</taxon>
        <taxon>Platyhelminthes</taxon>
        <taxon>Trematoda</taxon>
        <taxon>Digenea</taxon>
        <taxon>Strigeidida</taxon>
        <taxon>Schistosomatoidea</taxon>
        <taxon>Schistosomatidae</taxon>
        <taxon>Schistosoma</taxon>
    </lineage>
</organism>
<evidence type="ECO:0000256" key="1">
    <source>
        <dbReference type="SAM" id="Phobius"/>
    </source>
</evidence>
<sequence length="104" mass="11880">MSVSAYSPCSNFKLINICRAVRNLLVDTAVSPKKQFVIYRKRIISNTTRSTTIHVRWDILLFLTPISWSVYVGFLLAIVLKWTRGGCDYKVITIYPPHKAFGSI</sequence>
<protein>
    <submittedName>
        <fullName evidence="3">Uncharacterized protein</fullName>
    </submittedName>
</protein>
<evidence type="ECO:0000313" key="2">
    <source>
        <dbReference type="Proteomes" id="UP000050792"/>
    </source>
</evidence>
<proteinExistence type="predicted"/>
<feature type="transmembrane region" description="Helical" evidence="1">
    <location>
        <begin position="59"/>
        <end position="80"/>
    </location>
</feature>
<dbReference type="WBParaSite" id="SRDH1_91590.1">
    <property type="protein sequence ID" value="SRDH1_91590.1"/>
    <property type="gene ID" value="SRDH1_91590"/>
</dbReference>
<reference evidence="3" key="2">
    <citation type="submission" date="2023-11" db="UniProtKB">
        <authorList>
            <consortium name="WormBaseParasite"/>
        </authorList>
    </citation>
    <scope>IDENTIFICATION</scope>
</reference>
<name>A0AA85GDV4_9TREM</name>
<accession>A0AA85GDV4</accession>
<keyword evidence="1" id="KW-0812">Transmembrane</keyword>
<keyword evidence="1" id="KW-1133">Transmembrane helix</keyword>
<dbReference type="Proteomes" id="UP000050792">
    <property type="component" value="Unassembled WGS sequence"/>
</dbReference>
<keyword evidence="2" id="KW-1185">Reference proteome</keyword>
<reference evidence="2" key="1">
    <citation type="submission" date="2022-06" db="EMBL/GenBank/DDBJ databases">
        <authorList>
            <person name="Berger JAMES D."/>
            <person name="Berger JAMES D."/>
        </authorList>
    </citation>
    <scope>NUCLEOTIDE SEQUENCE [LARGE SCALE GENOMIC DNA]</scope>
</reference>
<dbReference type="AlphaFoldDB" id="A0AA85GDV4"/>
<keyword evidence="1" id="KW-0472">Membrane</keyword>
<evidence type="ECO:0000313" key="3">
    <source>
        <dbReference type="WBParaSite" id="SRDH1_91590.1"/>
    </source>
</evidence>